<dbReference type="AlphaFoldDB" id="A0A517Y204"/>
<proteinExistence type="predicted"/>
<dbReference type="SMART" id="SM00382">
    <property type="entry name" value="AAA"/>
    <property type="match status" value="2"/>
</dbReference>
<dbReference type="RefSeq" id="WP_145244013.1">
    <property type="nucleotide sequence ID" value="NZ_CP036273.1"/>
</dbReference>
<dbReference type="InterPro" id="IPR050130">
    <property type="entry name" value="ClpA_ClpB"/>
</dbReference>
<reference evidence="6 7" key="1">
    <citation type="submission" date="2019-02" db="EMBL/GenBank/DDBJ databases">
        <title>Deep-cultivation of Planctomycetes and their phenomic and genomic characterization uncovers novel biology.</title>
        <authorList>
            <person name="Wiegand S."/>
            <person name="Jogler M."/>
            <person name="Boedeker C."/>
            <person name="Pinto D."/>
            <person name="Vollmers J."/>
            <person name="Rivas-Marin E."/>
            <person name="Kohn T."/>
            <person name="Peeters S.H."/>
            <person name="Heuer A."/>
            <person name="Rast P."/>
            <person name="Oberbeckmann S."/>
            <person name="Bunk B."/>
            <person name="Jeske O."/>
            <person name="Meyerdierks A."/>
            <person name="Storesund J.E."/>
            <person name="Kallscheuer N."/>
            <person name="Luecker S."/>
            <person name="Lage O.M."/>
            <person name="Pohl T."/>
            <person name="Merkel B.J."/>
            <person name="Hornburger P."/>
            <person name="Mueller R.-W."/>
            <person name="Bruemmer F."/>
            <person name="Labrenz M."/>
            <person name="Spormann A.M."/>
            <person name="Op den Camp H."/>
            <person name="Overmann J."/>
            <person name="Amann R."/>
            <person name="Jetten M.S.M."/>
            <person name="Mascher T."/>
            <person name="Medema M.H."/>
            <person name="Devos D.P."/>
            <person name="Kaster A.-K."/>
            <person name="Ovreas L."/>
            <person name="Rohde M."/>
            <person name="Galperin M.Y."/>
            <person name="Jogler C."/>
        </authorList>
    </citation>
    <scope>NUCLEOTIDE SEQUENCE [LARGE SCALE GENOMIC DNA]</scope>
    <source>
        <strain evidence="6 7">ETA_A1</strain>
    </source>
</reference>
<protein>
    <submittedName>
        <fullName evidence="6">Chaperone protein ClpB</fullName>
    </submittedName>
</protein>
<keyword evidence="1" id="KW-0547">Nucleotide-binding</keyword>
<feature type="domain" description="Clp ATPase C-terminal" evidence="5">
    <location>
        <begin position="658"/>
        <end position="749"/>
    </location>
</feature>
<dbReference type="Pfam" id="PF07724">
    <property type="entry name" value="AAA_2"/>
    <property type="match status" value="1"/>
</dbReference>
<sequence>MASDTRFAVGVVHRRVGPRAVLAEPLFFPEVARLAADPDAAAAMIRHDFAVRLPKLDTRELFRRRRATTARLVAFTVDVAPPRKTDLWRTPVALKLQAVAWEQAGFVVARIPALGVEVIAAPKDDLPALLAREALAALRRAELTKTLKALAGVATGGLRLDWLDVSARLPSLKERAARGDAERPKKTVLQTVASVVRPEAEDAAFEAEEVVAQLAEALAAKPPQSVLLVGPSGVGKSAAFGELVRRAAAYRLGATPFYRTTGSRLVAGQTGFGMWEERCQELIKEAAKLRAVLHVGSLTELMDVGKSNCNPTGIATFLRPAIARGELLCVAEATPEQLPLIEKEDPQLTDAFRQITVEEPGPDRGRRILRQFADADRRREPTPEALAAIDRLHRRYATYSAYPGRPLRFLDRLRRDGPPRTPIGEGEVFTGFGRETGLPAALLDPAVPLDPAATRDWFADRVVGQPEAVSLVADLLATVKAGLARPNRPVASLLFVGPTGVGKTEMAKALAEFLFGSADRLTRFDMSEYADPVAVRRLVGSAFNTEGLLTAAVREQPFCVLLLDEVEKADASAFDLLLQALGEARLTDAGGRLADFRNAVVILTSNLGAESFRAGSAGFGADRPTAAGAAAHFTRAVEQALRPEMVNRLDRVVPFAPLGPDVVRRIADREWAKVLARDGLRFRNVRVTTGEGLLDRIAAVGFDPRYGARPLKRAMERDLLAPLARQMNRHPGDAPLSVAVGVAAGDIAVTVRPVPGAKGGGEPASPVGRQAAQAQERRRWHQLLAESTAVRDVENEVVQLAQVEQRVRSRQARGKPQRPGDAAALARLGRLRELAVEVRRQRVAAEEVEDAAVVAFHADAADPALAPRLAAGAADWDALLFRLYAASRPGADRVTLVLYSEHRGHLAALADAYRSEAERHRIRAEGRVFAAVTAEEARLVEAREKPPKFPKTEGDEPVTAWGERWLWEKAGSAVRVVMRAEPRTDELPDGAIGVALELTGPAADLRFAAEAGLHEFVGTPAEEGNPDVLVRATGEKLMEYRPPVAMVRRGAVKADETRRVYDRGKGRVDDAVTGEAFEGLWGELAALLPPVLAANARHRLRVVVLE</sequence>
<dbReference type="InterPro" id="IPR003959">
    <property type="entry name" value="ATPase_AAA_core"/>
</dbReference>
<dbReference type="GO" id="GO:0005524">
    <property type="term" value="F:ATP binding"/>
    <property type="evidence" value="ECO:0007669"/>
    <property type="project" value="UniProtKB-KW"/>
</dbReference>
<keyword evidence="2" id="KW-0067">ATP-binding</keyword>
<dbReference type="PRINTS" id="PR00300">
    <property type="entry name" value="CLPPROTEASEA"/>
</dbReference>
<evidence type="ECO:0000259" key="5">
    <source>
        <dbReference type="SMART" id="SM01086"/>
    </source>
</evidence>
<keyword evidence="3" id="KW-0143">Chaperone</keyword>
<feature type="domain" description="AAA+ ATPase" evidence="4">
    <location>
        <begin position="222"/>
        <end position="362"/>
    </location>
</feature>
<gene>
    <name evidence="6" type="primary">clpB_2</name>
    <name evidence="6" type="ORF">ETAA1_58000</name>
</gene>
<name>A0A517Y204_9BACT</name>
<organism evidence="6 7">
    <name type="scientific">Urbifossiella limnaea</name>
    <dbReference type="NCBI Taxonomy" id="2528023"/>
    <lineage>
        <taxon>Bacteria</taxon>
        <taxon>Pseudomonadati</taxon>
        <taxon>Planctomycetota</taxon>
        <taxon>Planctomycetia</taxon>
        <taxon>Gemmatales</taxon>
        <taxon>Gemmataceae</taxon>
        <taxon>Urbifossiella</taxon>
    </lineage>
</organism>
<evidence type="ECO:0000256" key="2">
    <source>
        <dbReference type="ARBA" id="ARBA00022840"/>
    </source>
</evidence>
<accession>A0A517Y204</accession>
<dbReference type="KEGG" id="uli:ETAA1_58000"/>
<evidence type="ECO:0000256" key="3">
    <source>
        <dbReference type="ARBA" id="ARBA00023186"/>
    </source>
</evidence>
<dbReference type="SUPFAM" id="SSF52540">
    <property type="entry name" value="P-loop containing nucleoside triphosphate hydrolases"/>
    <property type="match status" value="2"/>
</dbReference>
<dbReference type="SMART" id="SM01086">
    <property type="entry name" value="ClpB_D2-small"/>
    <property type="match status" value="1"/>
</dbReference>
<dbReference type="Gene3D" id="3.40.50.300">
    <property type="entry name" value="P-loop containing nucleotide triphosphate hydrolases"/>
    <property type="match status" value="2"/>
</dbReference>
<dbReference type="Proteomes" id="UP000319576">
    <property type="component" value="Chromosome"/>
</dbReference>
<evidence type="ECO:0000256" key="1">
    <source>
        <dbReference type="ARBA" id="ARBA00022741"/>
    </source>
</evidence>
<keyword evidence="7" id="KW-1185">Reference proteome</keyword>
<dbReference type="Pfam" id="PF10431">
    <property type="entry name" value="ClpB_D2-small"/>
    <property type="match status" value="1"/>
</dbReference>
<dbReference type="GO" id="GO:0005737">
    <property type="term" value="C:cytoplasm"/>
    <property type="evidence" value="ECO:0007669"/>
    <property type="project" value="TreeGrafter"/>
</dbReference>
<dbReference type="Gene3D" id="1.10.8.60">
    <property type="match status" value="1"/>
</dbReference>
<evidence type="ECO:0000259" key="4">
    <source>
        <dbReference type="SMART" id="SM00382"/>
    </source>
</evidence>
<dbReference type="InterPro" id="IPR019489">
    <property type="entry name" value="Clp_ATPase_C"/>
</dbReference>
<evidence type="ECO:0000313" key="7">
    <source>
        <dbReference type="Proteomes" id="UP000319576"/>
    </source>
</evidence>
<dbReference type="OrthoDB" id="8857354at2"/>
<dbReference type="CDD" id="cd19499">
    <property type="entry name" value="RecA-like_ClpB_Hsp104-like"/>
    <property type="match status" value="1"/>
</dbReference>
<dbReference type="InterPro" id="IPR003593">
    <property type="entry name" value="AAA+_ATPase"/>
</dbReference>
<dbReference type="EMBL" id="CP036273">
    <property type="protein sequence ID" value="QDU23792.1"/>
    <property type="molecule type" value="Genomic_DNA"/>
</dbReference>
<dbReference type="PANTHER" id="PTHR11638">
    <property type="entry name" value="ATP-DEPENDENT CLP PROTEASE"/>
    <property type="match status" value="1"/>
</dbReference>
<feature type="domain" description="AAA+ ATPase" evidence="4">
    <location>
        <begin position="489"/>
        <end position="644"/>
    </location>
</feature>
<evidence type="ECO:0000313" key="6">
    <source>
        <dbReference type="EMBL" id="QDU23792.1"/>
    </source>
</evidence>
<dbReference type="GO" id="GO:0034605">
    <property type="term" value="P:cellular response to heat"/>
    <property type="evidence" value="ECO:0007669"/>
    <property type="project" value="TreeGrafter"/>
</dbReference>
<dbReference type="GO" id="GO:0016887">
    <property type="term" value="F:ATP hydrolysis activity"/>
    <property type="evidence" value="ECO:0007669"/>
    <property type="project" value="InterPro"/>
</dbReference>
<dbReference type="InterPro" id="IPR027417">
    <property type="entry name" value="P-loop_NTPase"/>
</dbReference>
<dbReference type="InterPro" id="IPR001270">
    <property type="entry name" value="ClpA/B"/>
</dbReference>
<dbReference type="PANTHER" id="PTHR11638:SF18">
    <property type="entry name" value="HEAT SHOCK PROTEIN 104"/>
    <property type="match status" value="1"/>
</dbReference>